<evidence type="ECO:0000313" key="1">
    <source>
        <dbReference type="EMBL" id="GEQ98107.1"/>
    </source>
</evidence>
<organism evidence="1 2">
    <name type="scientific">Iodidimonas gelatinilytica</name>
    <dbReference type="NCBI Taxonomy" id="1236966"/>
    <lineage>
        <taxon>Bacteria</taxon>
        <taxon>Pseudomonadati</taxon>
        <taxon>Pseudomonadota</taxon>
        <taxon>Alphaproteobacteria</taxon>
        <taxon>Iodidimonadales</taxon>
        <taxon>Iodidimonadaceae</taxon>
        <taxon>Iodidimonas</taxon>
    </lineage>
</organism>
<evidence type="ECO:0000313" key="2">
    <source>
        <dbReference type="Proteomes" id="UP000322084"/>
    </source>
</evidence>
<dbReference type="Proteomes" id="UP000322084">
    <property type="component" value="Unassembled WGS sequence"/>
</dbReference>
<dbReference type="InterPro" id="IPR003772">
    <property type="entry name" value="YceD"/>
</dbReference>
<name>A0A5A7MQD0_9PROT</name>
<sequence length="215" mass="23469">MSDFTKIVTLRDVENGPVSIRLEADAHARSDLAQRFDLIAIDHLSGQVEAQKIPDGIRLEGVVTAQVTQKCAISLDPVESHIEDRFAIRFLDAPLPMEADEMVVDVDEEDVDILTQGAVDVAEILAQTVSLALDPFPRAPGVDLPPIIKTEAQVKADAEAQEKADNPFADLKKLYDKLEAENFGSILRHCYEAGTIQAVFGICQAFGAYEIRVPG</sequence>
<dbReference type="EMBL" id="BKCL01000005">
    <property type="protein sequence ID" value="GEQ98107.1"/>
    <property type="molecule type" value="Genomic_DNA"/>
</dbReference>
<dbReference type="GO" id="GO:0003677">
    <property type="term" value="F:DNA binding"/>
    <property type="evidence" value="ECO:0007669"/>
    <property type="project" value="UniProtKB-KW"/>
</dbReference>
<dbReference type="AlphaFoldDB" id="A0A5A7MQD0"/>
<proteinExistence type="predicted"/>
<dbReference type="Pfam" id="PF02620">
    <property type="entry name" value="YceD"/>
    <property type="match status" value="1"/>
</dbReference>
<protein>
    <submittedName>
        <fullName evidence="1">DNA-binding protein</fullName>
    </submittedName>
</protein>
<dbReference type="RefSeq" id="WP_210431627.1">
    <property type="nucleotide sequence ID" value="NZ_BKCL01000005.1"/>
</dbReference>
<gene>
    <name evidence="1" type="ORF">JCM17844_17440</name>
</gene>
<reference evidence="1 2" key="1">
    <citation type="submission" date="2019-09" db="EMBL/GenBank/DDBJ databases">
        <title>NBRP : Genome information of microbial organism related human and environment.</title>
        <authorList>
            <person name="Hattori M."/>
            <person name="Oshima K."/>
            <person name="Inaba H."/>
            <person name="Suda W."/>
            <person name="Sakamoto M."/>
            <person name="Iino T."/>
            <person name="Kitahara M."/>
            <person name="Oshida Y."/>
            <person name="Iida T."/>
            <person name="Kudo T."/>
            <person name="Itoh T."/>
            <person name="Ohkuma M."/>
        </authorList>
    </citation>
    <scope>NUCLEOTIDE SEQUENCE [LARGE SCALE GENOMIC DNA]</scope>
    <source>
        <strain evidence="1 2">Hi-2</strain>
    </source>
</reference>
<keyword evidence="1" id="KW-0238">DNA-binding</keyword>
<accession>A0A5A7MQD0</accession>
<comment type="caution">
    <text evidence="1">The sequence shown here is derived from an EMBL/GenBank/DDBJ whole genome shotgun (WGS) entry which is preliminary data.</text>
</comment>